<evidence type="ECO:0000313" key="3">
    <source>
        <dbReference type="Proteomes" id="UP000294530"/>
    </source>
</evidence>
<evidence type="ECO:0000256" key="1">
    <source>
        <dbReference type="SAM" id="MobiDB-lite"/>
    </source>
</evidence>
<comment type="caution">
    <text evidence="2">The sequence shown here is derived from an EMBL/GenBank/DDBJ whole genome shotgun (WGS) entry which is preliminary data.</text>
</comment>
<sequence length="107" mass="11888">MAPTRVNEHAHVAHGDVARQEYKPDARPVVRKPEVIECLCSDVVSATGTDTEPLLARDTSRASDSKRFRLYSRAPVASAFARRPRFAFARDPPLGRNAREASAFVRL</sequence>
<dbReference type="GeneID" id="94353026"/>
<protein>
    <submittedName>
        <fullName evidence="2">Uncharacterized protein</fullName>
    </submittedName>
</protein>
<dbReference type="EMBL" id="SHOA02000007">
    <property type="protein sequence ID" value="TDH74463.1"/>
    <property type="molecule type" value="Genomic_DNA"/>
</dbReference>
<keyword evidence="3" id="KW-1185">Reference proteome</keyword>
<evidence type="ECO:0000313" key="2">
    <source>
        <dbReference type="EMBL" id="TDH74463.1"/>
    </source>
</evidence>
<accession>A0A976IMH4</accession>
<dbReference type="RefSeq" id="XP_067823961.1">
    <property type="nucleotide sequence ID" value="XM_067967355.1"/>
</dbReference>
<gene>
    <name evidence="2" type="ORF">CCR75_009314</name>
</gene>
<proteinExistence type="predicted"/>
<feature type="region of interest" description="Disordered" evidence="1">
    <location>
        <begin position="1"/>
        <end position="25"/>
    </location>
</feature>
<reference evidence="2 3" key="1">
    <citation type="journal article" date="2021" name="Genome Biol.">
        <title>AFLAP: assembly-free linkage analysis pipeline using k-mers from genome sequencing data.</title>
        <authorList>
            <person name="Fletcher K."/>
            <person name="Zhang L."/>
            <person name="Gil J."/>
            <person name="Han R."/>
            <person name="Cavanaugh K."/>
            <person name="Michelmore R."/>
        </authorList>
    </citation>
    <scope>NUCLEOTIDE SEQUENCE [LARGE SCALE GENOMIC DNA]</scope>
    <source>
        <strain evidence="2 3">SF5</strain>
    </source>
</reference>
<dbReference type="KEGG" id="blac:94353026"/>
<name>A0A976IMH4_BRELC</name>
<dbReference type="AlphaFoldDB" id="A0A976IMH4"/>
<dbReference type="Proteomes" id="UP000294530">
    <property type="component" value="Unassembled WGS sequence"/>
</dbReference>
<organism evidence="2 3">
    <name type="scientific">Bremia lactucae</name>
    <name type="common">Lettuce downy mildew</name>
    <dbReference type="NCBI Taxonomy" id="4779"/>
    <lineage>
        <taxon>Eukaryota</taxon>
        <taxon>Sar</taxon>
        <taxon>Stramenopiles</taxon>
        <taxon>Oomycota</taxon>
        <taxon>Peronosporomycetes</taxon>
        <taxon>Peronosporales</taxon>
        <taxon>Peronosporaceae</taxon>
        <taxon>Bremia</taxon>
    </lineage>
</organism>